<accession>A0A3B0V3P6</accession>
<dbReference type="Gene3D" id="2.60.40.1890">
    <property type="entry name" value="PCu(A)C copper chaperone"/>
    <property type="match status" value="1"/>
</dbReference>
<name>A0A3B0V3P6_9ZZZZ</name>
<dbReference type="SUPFAM" id="SSF110087">
    <property type="entry name" value="DR1885-like metal-binding protein"/>
    <property type="match status" value="1"/>
</dbReference>
<dbReference type="InterPro" id="IPR036182">
    <property type="entry name" value="PCuAC_sf"/>
</dbReference>
<organism evidence="1">
    <name type="scientific">hydrothermal vent metagenome</name>
    <dbReference type="NCBI Taxonomy" id="652676"/>
    <lineage>
        <taxon>unclassified sequences</taxon>
        <taxon>metagenomes</taxon>
        <taxon>ecological metagenomes</taxon>
    </lineage>
</organism>
<gene>
    <name evidence="1" type="ORF">MNBD_GAMMA01-1782</name>
</gene>
<reference evidence="1" key="1">
    <citation type="submission" date="2018-06" db="EMBL/GenBank/DDBJ databases">
        <authorList>
            <person name="Zhirakovskaya E."/>
        </authorList>
    </citation>
    <scope>NUCLEOTIDE SEQUENCE</scope>
</reference>
<dbReference type="InterPro" id="IPR058248">
    <property type="entry name" value="Lxx211020-like"/>
</dbReference>
<sequence>MQKKILIALLFLSCYPFLFASASDNFLTVSDHWLRAAPPNAMMLAAYAKLSNNTGTDKILIGAASPDFAMVEIHKSVIIDGIASMVHQPELIIKKGETLTLQPGGLHIMLMHPKSPVKAGDSIKICLIYTQDGIEVIQHVIFPVEKK</sequence>
<evidence type="ECO:0008006" key="2">
    <source>
        <dbReference type="Google" id="ProtNLM"/>
    </source>
</evidence>
<evidence type="ECO:0000313" key="1">
    <source>
        <dbReference type="EMBL" id="VAW33382.1"/>
    </source>
</evidence>
<dbReference type="PANTHER" id="PTHR36302:SF1">
    <property type="entry name" value="COPPER CHAPERONE PCU(A)C"/>
    <property type="match status" value="1"/>
</dbReference>
<protein>
    <recommendedName>
        <fullName evidence="2">Copper metallochaperone, bacterial analog of Cox17 protein</fullName>
    </recommendedName>
</protein>
<dbReference type="EMBL" id="UOEW01000030">
    <property type="protein sequence ID" value="VAW33382.1"/>
    <property type="molecule type" value="Genomic_DNA"/>
</dbReference>
<dbReference type="Pfam" id="PF04314">
    <property type="entry name" value="PCuAC"/>
    <property type="match status" value="1"/>
</dbReference>
<proteinExistence type="predicted"/>
<dbReference type="AlphaFoldDB" id="A0A3B0V3P6"/>
<dbReference type="InterPro" id="IPR007410">
    <property type="entry name" value="LpqE-like"/>
</dbReference>
<dbReference type="PANTHER" id="PTHR36302">
    <property type="entry name" value="BLR7088 PROTEIN"/>
    <property type="match status" value="1"/>
</dbReference>